<proteinExistence type="predicted"/>
<keyword evidence="2" id="KW-1185">Reference proteome</keyword>
<sequence length="304" mass="34505">MHGCKLTVPYARRGKLLKCQYQSLVKIFQTGSHATTRPEPRPLHLTRSMKGFARRRAEGRSNSHRFDPLETTTTLMTCGALCLNLALRVMKSNLIHSHSRERPTLREDRSLAMDPTRTSYHNKGAIATGQPAVATGLNDLYYAIAKTRFIAAQMHELENGRSPRDVYHAPLAFSTTNNPVESFNGTLKRDFTLRARMKRGPSGRVSGVQLWFCEEDEESDIVDVISRRVARIYDTKPRRSSDPLLITAQLSEQSSRKKVEGMPVSTTQWSWSCPCLYGAKFLTRVHTLLTNTLEGLMQWIRVIR</sequence>
<accession>A0A833T486</accession>
<dbReference type="Proteomes" id="UP000602510">
    <property type="component" value="Unassembled WGS sequence"/>
</dbReference>
<evidence type="ECO:0000313" key="1">
    <source>
        <dbReference type="EMBL" id="KAF4043148.1"/>
    </source>
</evidence>
<dbReference type="AlphaFoldDB" id="A0A833T486"/>
<evidence type="ECO:0000313" key="2">
    <source>
        <dbReference type="Proteomes" id="UP000602510"/>
    </source>
</evidence>
<name>A0A833T486_PHYIN</name>
<comment type="caution">
    <text evidence="1">The sequence shown here is derived from an EMBL/GenBank/DDBJ whole genome shotgun (WGS) entry which is preliminary data.</text>
</comment>
<organism evidence="1 2">
    <name type="scientific">Phytophthora infestans</name>
    <name type="common">Potato late blight agent</name>
    <name type="synonym">Botrytis infestans</name>
    <dbReference type="NCBI Taxonomy" id="4787"/>
    <lineage>
        <taxon>Eukaryota</taxon>
        <taxon>Sar</taxon>
        <taxon>Stramenopiles</taxon>
        <taxon>Oomycota</taxon>
        <taxon>Peronosporomycetes</taxon>
        <taxon>Peronosporales</taxon>
        <taxon>Peronosporaceae</taxon>
        <taxon>Phytophthora</taxon>
    </lineage>
</organism>
<reference evidence="1" key="1">
    <citation type="submission" date="2020-04" db="EMBL/GenBank/DDBJ databases">
        <title>Hybrid Assembly of Korean Phytophthora infestans isolates.</title>
        <authorList>
            <person name="Prokchorchik M."/>
            <person name="Lee Y."/>
            <person name="Seo J."/>
            <person name="Cho J.-H."/>
            <person name="Park Y.-E."/>
            <person name="Jang D.-C."/>
            <person name="Im J.-S."/>
            <person name="Choi J.-G."/>
            <person name="Park H.-J."/>
            <person name="Lee G.-B."/>
            <person name="Lee Y.-G."/>
            <person name="Hong S.-Y."/>
            <person name="Cho K."/>
            <person name="Sohn K.H."/>
        </authorList>
    </citation>
    <scope>NUCLEOTIDE SEQUENCE</scope>
    <source>
        <strain evidence="1">KR_1_A1</strain>
    </source>
</reference>
<dbReference type="EMBL" id="WSZM01000092">
    <property type="protein sequence ID" value="KAF4043148.1"/>
    <property type="molecule type" value="Genomic_DNA"/>
</dbReference>
<protein>
    <submittedName>
        <fullName evidence="1">Uncharacterized protein</fullName>
    </submittedName>
</protein>
<gene>
    <name evidence="1" type="ORF">GN244_ATG04627</name>
</gene>